<dbReference type="AlphaFoldDB" id="A0AAN9TTU0"/>
<organism evidence="1 2">
    <name type="scientific">Parthenolecanium corni</name>
    <dbReference type="NCBI Taxonomy" id="536013"/>
    <lineage>
        <taxon>Eukaryota</taxon>
        <taxon>Metazoa</taxon>
        <taxon>Ecdysozoa</taxon>
        <taxon>Arthropoda</taxon>
        <taxon>Hexapoda</taxon>
        <taxon>Insecta</taxon>
        <taxon>Pterygota</taxon>
        <taxon>Neoptera</taxon>
        <taxon>Paraneoptera</taxon>
        <taxon>Hemiptera</taxon>
        <taxon>Sternorrhyncha</taxon>
        <taxon>Coccoidea</taxon>
        <taxon>Coccidae</taxon>
        <taxon>Parthenolecanium</taxon>
    </lineage>
</organism>
<dbReference type="EMBL" id="JBBCAQ010000007">
    <property type="protein sequence ID" value="KAK7602761.1"/>
    <property type="molecule type" value="Genomic_DNA"/>
</dbReference>
<sequence>MWQCLIAINYKVIRGNRTVVTMSEKALAAEILELAPKPHEPHAETVANYIGDCQPEVSECQLFVFFCFFFLKDVDANNFRRFIIEIDENENTNDGCA</sequence>
<reference evidence="1 2" key="1">
    <citation type="submission" date="2024-03" db="EMBL/GenBank/DDBJ databases">
        <title>Adaptation during the transition from Ophiocordyceps entomopathogen to insect associate is accompanied by gene loss and intensified selection.</title>
        <authorList>
            <person name="Ward C.M."/>
            <person name="Onetto C.A."/>
            <person name="Borneman A.R."/>
        </authorList>
    </citation>
    <scope>NUCLEOTIDE SEQUENCE [LARGE SCALE GENOMIC DNA]</scope>
    <source>
        <strain evidence="1">AWRI1</strain>
        <tissue evidence="1">Single Adult Female</tissue>
    </source>
</reference>
<protein>
    <submittedName>
        <fullName evidence="1">Uncharacterized protein</fullName>
    </submittedName>
</protein>
<dbReference type="Proteomes" id="UP001367676">
    <property type="component" value="Unassembled WGS sequence"/>
</dbReference>
<evidence type="ECO:0000313" key="1">
    <source>
        <dbReference type="EMBL" id="KAK7602761.1"/>
    </source>
</evidence>
<name>A0AAN9TTU0_9HEMI</name>
<gene>
    <name evidence="1" type="ORF">V9T40_006735</name>
</gene>
<evidence type="ECO:0000313" key="2">
    <source>
        <dbReference type="Proteomes" id="UP001367676"/>
    </source>
</evidence>
<accession>A0AAN9TTU0</accession>
<comment type="caution">
    <text evidence="1">The sequence shown here is derived from an EMBL/GenBank/DDBJ whole genome shotgun (WGS) entry which is preliminary data.</text>
</comment>
<proteinExistence type="predicted"/>
<keyword evidence="2" id="KW-1185">Reference proteome</keyword>